<sequence>MPELRVRAFERGENSIEYIIEHNLQHAKDVITKDINGTSEFSPTLFIITKDTMFYILLDTKMAQETRCSPLDQVAPMLDIFRENKMGTILTYQVIGEAWMKKMSTETEGLEKLRYGDISKMAGRVEVLMQVVGDNKGIKFTTFEMKREVDSDKILQFKEMDTSEGSIESGKFPVL</sequence>
<protein>
    <submittedName>
        <fullName evidence="1">Uncharacterized protein</fullName>
    </submittedName>
</protein>
<dbReference type="AlphaFoldDB" id="A0A382A0W5"/>
<dbReference type="EMBL" id="UINC01023313">
    <property type="protein sequence ID" value="SVA94727.1"/>
    <property type="molecule type" value="Genomic_DNA"/>
</dbReference>
<name>A0A382A0W5_9ZZZZ</name>
<organism evidence="1">
    <name type="scientific">marine metagenome</name>
    <dbReference type="NCBI Taxonomy" id="408172"/>
    <lineage>
        <taxon>unclassified sequences</taxon>
        <taxon>metagenomes</taxon>
        <taxon>ecological metagenomes</taxon>
    </lineage>
</organism>
<accession>A0A382A0W5</accession>
<gene>
    <name evidence="1" type="ORF">METZ01_LOCUS147581</name>
</gene>
<reference evidence="1" key="1">
    <citation type="submission" date="2018-05" db="EMBL/GenBank/DDBJ databases">
        <authorList>
            <person name="Lanie J.A."/>
            <person name="Ng W.-L."/>
            <person name="Kazmierczak K.M."/>
            <person name="Andrzejewski T.M."/>
            <person name="Davidsen T.M."/>
            <person name="Wayne K.J."/>
            <person name="Tettelin H."/>
            <person name="Glass J.I."/>
            <person name="Rusch D."/>
            <person name="Podicherti R."/>
            <person name="Tsui H.-C.T."/>
            <person name="Winkler M.E."/>
        </authorList>
    </citation>
    <scope>NUCLEOTIDE SEQUENCE</scope>
</reference>
<evidence type="ECO:0000313" key="1">
    <source>
        <dbReference type="EMBL" id="SVA94727.1"/>
    </source>
</evidence>
<proteinExistence type="predicted"/>